<dbReference type="EMBL" id="PVTO01000005">
    <property type="protein sequence ID" value="PRY83317.1"/>
    <property type="molecule type" value="Genomic_DNA"/>
</dbReference>
<gene>
    <name evidence="2" type="ORF">CLV38_10598</name>
</gene>
<keyword evidence="1" id="KW-0732">Signal</keyword>
<evidence type="ECO:0008006" key="4">
    <source>
        <dbReference type="Google" id="ProtNLM"/>
    </source>
</evidence>
<dbReference type="RefSeq" id="WP_106191842.1">
    <property type="nucleotide sequence ID" value="NZ_PVTO01000005.1"/>
</dbReference>
<feature type="signal peptide" evidence="1">
    <location>
        <begin position="1"/>
        <end position="38"/>
    </location>
</feature>
<protein>
    <recommendedName>
        <fullName evidence="4">WxL domain-containing protein</fullName>
    </recommendedName>
</protein>
<keyword evidence="3" id="KW-1185">Reference proteome</keyword>
<accession>A0A2T0W9E1</accession>
<feature type="chain" id="PRO_5015693304" description="WxL domain-containing protein" evidence="1">
    <location>
        <begin position="39"/>
        <end position="188"/>
    </location>
</feature>
<evidence type="ECO:0000313" key="3">
    <source>
        <dbReference type="Proteomes" id="UP000238205"/>
    </source>
</evidence>
<reference evidence="2 3" key="1">
    <citation type="submission" date="2018-03" db="EMBL/GenBank/DDBJ databases">
        <title>Genomic Encyclopedia of Archaeal and Bacterial Type Strains, Phase II (KMG-II): from individual species to whole genera.</title>
        <authorList>
            <person name="Goeker M."/>
        </authorList>
    </citation>
    <scope>NUCLEOTIDE SEQUENCE [LARGE SCALE GENOMIC DNA]</scope>
    <source>
        <strain evidence="2 3">DSM 13175</strain>
    </source>
</reference>
<evidence type="ECO:0000256" key="1">
    <source>
        <dbReference type="SAM" id="SignalP"/>
    </source>
</evidence>
<dbReference type="Proteomes" id="UP000238205">
    <property type="component" value="Unassembled WGS sequence"/>
</dbReference>
<sequence length="188" mass="20287">MGSIFLHIIQKVAKKTKKLLASALLSGLLVGTTSTVFAINQDEDDEVSQDTTIITTIITTQYEVTIPAEIEIDLMDQDNRYETNIAPVTLTNLTSAGLVSVVPNASNMTLLDGESPVTNPNSNQEIEIYLKDGSLGSELGNFDLSLEAPEQSIGIETSEESEDNLPGSYSGSITFTVTYHPEELSDVE</sequence>
<evidence type="ECO:0000313" key="2">
    <source>
        <dbReference type="EMBL" id="PRY83317.1"/>
    </source>
</evidence>
<dbReference type="AlphaFoldDB" id="A0A2T0W9E1"/>
<comment type="caution">
    <text evidence="2">The sequence shown here is derived from an EMBL/GenBank/DDBJ whole genome shotgun (WGS) entry which is preliminary data.</text>
</comment>
<proteinExistence type="predicted"/>
<organism evidence="2 3">
    <name type="scientific">Alkalibacterium olivapovliticus</name>
    <dbReference type="NCBI Taxonomy" id="99907"/>
    <lineage>
        <taxon>Bacteria</taxon>
        <taxon>Bacillati</taxon>
        <taxon>Bacillota</taxon>
        <taxon>Bacilli</taxon>
        <taxon>Lactobacillales</taxon>
        <taxon>Carnobacteriaceae</taxon>
        <taxon>Alkalibacterium</taxon>
    </lineage>
</organism>
<name>A0A2T0W9E1_9LACT</name>